<proteinExistence type="predicted"/>
<name>A0A6S7GGT1_PARCT</name>
<protein>
    <submittedName>
        <fullName evidence="1">Uncharacterized protein</fullName>
    </submittedName>
</protein>
<organism evidence="1 2">
    <name type="scientific">Paramuricea clavata</name>
    <name type="common">Red gorgonian</name>
    <name type="synonym">Violescent sea-whip</name>
    <dbReference type="NCBI Taxonomy" id="317549"/>
    <lineage>
        <taxon>Eukaryota</taxon>
        <taxon>Metazoa</taxon>
        <taxon>Cnidaria</taxon>
        <taxon>Anthozoa</taxon>
        <taxon>Octocorallia</taxon>
        <taxon>Malacalcyonacea</taxon>
        <taxon>Plexauridae</taxon>
        <taxon>Paramuricea</taxon>
    </lineage>
</organism>
<dbReference type="Proteomes" id="UP001152795">
    <property type="component" value="Unassembled WGS sequence"/>
</dbReference>
<sequence>MIGKVYNEVFNTLKGDRTWMFGTKSSICNKLFVPKEMDYYFKEMDCYFAIFAMNSKNIDTPTPPLKSLGLQLCYDYLLQQI</sequence>
<dbReference type="AlphaFoldDB" id="A0A6S7GGT1"/>
<reference evidence="1" key="1">
    <citation type="submission" date="2020-04" db="EMBL/GenBank/DDBJ databases">
        <authorList>
            <person name="Alioto T."/>
            <person name="Alioto T."/>
            <person name="Gomez Garrido J."/>
        </authorList>
    </citation>
    <scope>NUCLEOTIDE SEQUENCE</scope>
    <source>
        <strain evidence="1">A484AB</strain>
    </source>
</reference>
<evidence type="ECO:0000313" key="1">
    <source>
        <dbReference type="EMBL" id="CAB3991178.1"/>
    </source>
</evidence>
<evidence type="ECO:0000313" key="2">
    <source>
        <dbReference type="Proteomes" id="UP001152795"/>
    </source>
</evidence>
<keyword evidence="2" id="KW-1185">Reference proteome</keyword>
<comment type="caution">
    <text evidence="1">The sequence shown here is derived from an EMBL/GenBank/DDBJ whole genome shotgun (WGS) entry which is preliminary data.</text>
</comment>
<accession>A0A6S7GGT1</accession>
<gene>
    <name evidence="1" type="ORF">PACLA_8A064590</name>
</gene>
<dbReference type="EMBL" id="CACRXK020001801">
    <property type="protein sequence ID" value="CAB3991178.1"/>
    <property type="molecule type" value="Genomic_DNA"/>
</dbReference>